<reference evidence="2 3" key="1">
    <citation type="journal article" date="2015" name="Genome Announc.">
        <title>Genome Assemblies of Three Soil-Associated Devosia species: D. insulae, D. limi, and D. soli.</title>
        <authorList>
            <person name="Hassan Y.I."/>
            <person name="Lepp D."/>
            <person name="Zhou T."/>
        </authorList>
    </citation>
    <scope>NUCLEOTIDE SEQUENCE [LARGE SCALE GENOMIC DNA]</scope>
    <source>
        <strain evidence="2 3">DS-56</strain>
    </source>
</reference>
<feature type="compositionally biased region" description="Low complexity" evidence="1">
    <location>
        <begin position="145"/>
        <end position="157"/>
    </location>
</feature>
<sequence length="402" mass="40985">MAARVDIRQMQVRDGDLTLPFTADAGAGTAVLDPLGQPSKLRTVRWGEKCRLARYADADPAFLEAQFLALCSDGGPADAVRRPALVALALWLQGTAAPPLPLDPTGLGEVTLGLCRTLGITPVQLGEMAVPEVEALWLALGQSDTAATTTDADPVADGMTRIVIEPDPRPATDDVAERPPETMPHGDKAVDRPVPRSAQGQPQPANGQAPRHTEDAAPIAPRTASASPAPAVPPASAPGSDTPLRVVRNAATAASPGRLGNRSARRGPPPRFRIETPSPSAPAPSATIETGPTPVATPAVPVQRRRIAPAASPAGATRSTIPSADGARAPAPAAVSIVATAAPDGGEGAAIALAGQLDTLIEIVARAANHRSAAPPDPDTSFESFGDRLAEAVNELGLTGAE</sequence>
<name>A0A1E5XW85_9HYPH</name>
<dbReference type="AlphaFoldDB" id="A0A1E5XW85"/>
<dbReference type="EMBL" id="LAJE02000051">
    <property type="protein sequence ID" value="OEO32853.1"/>
    <property type="molecule type" value="Genomic_DNA"/>
</dbReference>
<dbReference type="RefSeq" id="WP_069908008.1">
    <property type="nucleotide sequence ID" value="NZ_LAJE02000051.1"/>
</dbReference>
<evidence type="ECO:0000256" key="1">
    <source>
        <dbReference type="SAM" id="MobiDB-lite"/>
    </source>
</evidence>
<accession>A0A1E5XW85</accession>
<evidence type="ECO:0000313" key="3">
    <source>
        <dbReference type="Proteomes" id="UP000095463"/>
    </source>
</evidence>
<feature type="compositionally biased region" description="Low complexity" evidence="1">
    <location>
        <begin position="292"/>
        <end position="302"/>
    </location>
</feature>
<dbReference type="Proteomes" id="UP000095463">
    <property type="component" value="Unassembled WGS sequence"/>
</dbReference>
<feature type="compositionally biased region" description="Low complexity" evidence="1">
    <location>
        <begin position="198"/>
        <end position="229"/>
    </location>
</feature>
<proteinExistence type="predicted"/>
<organism evidence="2 3">
    <name type="scientific">Devosia insulae DS-56</name>
    <dbReference type="NCBI Taxonomy" id="1116389"/>
    <lineage>
        <taxon>Bacteria</taxon>
        <taxon>Pseudomonadati</taxon>
        <taxon>Pseudomonadota</taxon>
        <taxon>Alphaproteobacteria</taxon>
        <taxon>Hyphomicrobiales</taxon>
        <taxon>Devosiaceae</taxon>
        <taxon>Devosia</taxon>
    </lineage>
</organism>
<comment type="caution">
    <text evidence="2">The sequence shown here is derived from an EMBL/GenBank/DDBJ whole genome shotgun (WGS) entry which is preliminary data.</text>
</comment>
<keyword evidence="3" id="KW-1185">Reference proteome</keyword>
<protein>
    <submittedName>
        <fullName evidence="2">Uncharacterized protein</fullName>
    </submittedName>
</protein>
<evidence type="ECO:0000313" key="2">
    <source>
        <dbReference type="EMBL" id="OEO32853.1"/>
    </source>
</evidence>
<gene>
    <name evidence="2" type="ORF">VW23_009505</name>
</gene>
<feature type="compositionally biased region" description="Basic and acidic residues" evidence="1">
    <location>
        <begin position="164"/>
        <end position="194"/>
    </location>
</feature>
<feature type="region of interest" description="Disordered" evidence="1">
    <location>
        <begin position="145"/>
        <end position="328"/>
    </location>
</feature>